<dbReference type="EMBL" id="JAPZBT010000001">
    <property type="protein sequence ID" value="KAJ5383543.1"/>
    <property type="molecule type" value="Genomic_DNA"/>
</dbReference>
<dbReference type="AlphaFoldDB" id="A0A9W9VIJ2"/>
<dbReference type="RefSeq" id="XP_056583319.1">
    <property type="nucleotide sequence ID" value="XM_056719184.1"/>
</dbReference>
<keyword evidence="2" id="KW-1185">Reference proteome</keyword>
<dbReference type="OrthoDB" id="4461621at2759"/>
<proteinExistence type="predicted"/>
<accession>A0A9W9VIJ2</accession>
<reference evidence="1" key="2">
    <citation type="journal article" date="2023" name="IMA Fungus">
        <title>Comparative genomic study of the Penicillium genus elucidates a diverse pangenome and 15 lateral gene transfer events.</title>
        <authorList>
            <person name="Petersen C."/>
            <person name="Sorensen T."/>
            <person name="Nielsen M.R."/>
            <person name="Sondergaard T.E."/>
            <person name="Sorensen J.L."/>
            <person name="Fitzpatrick D.A."/>
            <person name="Frisvad J.C."/>
            <person name="Nielsen K.L."/>
        </authorList>
    </citation>
    <scope>NUCLEOTIDE SEQUENCE</scope>
    <source>
        <strain evidence="1">IBT 3081</strain>
    </source>
</reference>
<sequence>MTHEARCRIFLTNRLTKEQTQRLQEIRVEPDEFDALRYDEWKNGEAGMTDGKVKDIWEIINAYLIWCESDDPLIFVFIDAQFAPDQTVILVRADVCNDCDPEHELLRHMPFFALKGLPVYAHPHTAHMFAWKKNEMIDGEWSSYRRPGWLSPSLLPDG</sequence>
<comment type="caution">
    <text evidence="1">The sequence shown here is derived from an EMBL/GenBank/DDBJ whole genome shotgun (WGS) entry which is preliminary data.</text>
</comment>
<organism evidence="1 2">
    <name type="scientific">Penicillium concentricum</name>
    <dbReference type="NCBI Taxonomy" id="293559"/>
    <lineage>
        <taxon>Eukaryota</taxon>
        <taxon>Fungi</taxon>
        <taxon>Dikarya</taxon>
        <taxon>Ascomycota</taxon>
        <taxon>Pezizomycotina</taxon>
        <taxon>Eurotiomycetes</taxon>
        <taxon>Eurotiomycetidae</taxon>
        <taxon>Eurotiales</taxon>
        <taxon>Aspergillaceae</taxon>
        <taxon>Penicillium</taxon>
    </lineage>
</organism>
<dbReference type="GeneID" id="81458367"/>
<reference evidence="1" key="1">
    <citation type="submission" date="2022-12" db="EMBL/GenBank/DDBJ databases">
        <authorList>
            <person name="Petersen C."/>
        </authorList>
    </citation>
    <scope>NUCLEOTIDE SEQUENCE</scope>
    <source>
        <strain evidence="1">IBT 3081</strain>
    </source>
</reference>
<evidence type="ECO:0000313" key="1">
    <source>
        <dbReference type="EMBL" id="KAJ5383543.1"/>
    </source>
</evidence>
<name>A0A9W9VIJ2_9EURO</name>
<protein>
    <submittedName>
        <fullName evidence="1">Uncharacterized protein</fullName>
    </submittedName>
</protein>
<evidence type="ECO:0000313" key="2">
    <source>
        <dbReference type="Proteomes" id="UP001147752"/>
    </source>
</evidence>
<dbReference type="Proteomes" id="UP001147752">
    <property type="component" value="Unassembled WGS sequence"/>
</dbReference>
<gene>
    <name evidence="1" type="ORF">N7517_001454</name>
</gene>